<dbReference type="AlphaFoldDB" id="A0AAD8J0S7"/>
<feature type="region of interest" description="Disordered" evidence="1">
    <location>
        <begin position="88"/>
        <end position="117"/>
    </location>
</feature>
<reference evidence="2" key="1">
    <citation type="submission" date="2023-02" db="EMBL/GenBank/DDBJ databases">
        <title>Genome of toxic invasive species Heracleum sosnowskyi carries increased number of genes despite the absence of recent whole-genome duplications.</title>
        <authorList>
            <person name="Schelkunov M."/>
            <person name="Shtratnikova V."/>
            <person name="Makarenko M."/>
            <person name="Klepikova A."/>
            <person name="Omelchenko D."/>
            <person name="Novikova G."/>
            <person name="Obukhova E."/>
            <person name="Bogdanov V."/>
            <person name="Penin A."/>
            <person name="Logacheva M."/>
        </authorList>
    </citation>
    <scope>NUCLEOTIDE SEQUENCE</scope>
    <source>
        <strain evidence="2">Hsosn_3</strain>
        <tissue evidence="2">Leaf</tissue>
    </source>
</reference>
<evidence type="ECO:0000256" key="1">
    <source>
        <dbReference type="SAM" id="MobiDB-lite"/>
    </source>
</evidence>
<proteinExistence type="predicted"/>
<gene>
    <name evidence="2" type="ORF">POM88_005450</name>
</gene>
<name>A0AAD8J0S7_9APIA</name>
<sequence>MSFDDFSPANMSISGDEYDHGLEFEFCRVMEPGASPNAPADHLFSNGRLVPHDFPCSPPKTFKCLSRSVSQRSSSFGSNRGFESFSSSWSNSCSSSQRSSSSISSGRTSISDATPERTELIRAVRAKRTPQPFKARKHVSTPDCGSRKWQFIAPAPVLNVNVLHRSRRVSQIKTAEIVGHQKVSKSKKQGKNGRWRNFFCLFVSTCNGFHAIEPSTRE</sequence>
<comment type="caution">
    <text evidence="2">The sequence shown here is derived from an EMBL/GenBank/DDBJ whole genome shotgun (WGS) entry which is preliminary data.</text>
</comment>
<protein>
    <submittedName>
        <fullName evidence="2">Uncharacterized protein</fullName>
    </submittedName>
</protein>
<feature type="compositionally biased region" description="Low complexity" evidence="1">
    <location>
        <begin position="88"/>
        <end position="111"/>
    </location>
</feature>
<evidence type="ECO:0000313" key="2">
    <source>
        <dbReference type="EMBL" id="KAK1395587.1"/>
    </source>
</evidence>
<evidence type="ECO:0000313" key="3">
    <source>
        <dbReference type="Proteomes" id="UP001237642"/>
    </source>
</evidence>
<dbReference type="EMBL" id="JAUIZM010000002">
    <property type="protein sequence ID" value="KAK1395587.1"/>
    <property type="molecule type" value="Genomic_DNA"/>
</dbReference>
<organism evidence="2 3">
    <name type="scientific">Heracleum sosnowskyi</name>
    <dbReference type="NCBI Taxonomy" id="360622"/>
    <lineage>
        <taxon>Eukaryota</taxon>
        <taxon>Viridiplantae</taxon>
        <taxon>Streptophyta</taxon>
        <taxon>Embryophyta</taxon>
        <taxon>Tracheophyta</taxon>
        <taxon>Spermatophyta</taxon>
        <taxon>Magnoliopsida</taxon>
        <taxon>eudicotyledons</taxon>
        <taxon>Gunneridae</taxon>
        <taxon>Pentapetalae</taxon>
        <taxon>asterids</taxon>
        <taxon>campanulids</taxon>
        <taxon>Apiales</taxon>
        <taxon>Apiaceae</taxon>
        <taxon>Apioideae</taxon>
        <taxon>apioid superclade</taxon>
        <taxon>Tordylieae</taxon>
        <taxon>Tordyliinae</taxon>
        <taxon>Heracleum</taxon>
    </lineage>
</organism>
<keyword evidence="3" id="KW-1185">Reference proteome</keyword>
<reference evidence="2" key="2">
    <citation type="submission" date="2023-05" db="EMBL/GenBank/DDBJ databases">
        <authorList>
            <person name="Schelkunov M.I."/>
        </authorList>
    </citation>
    <scope>NUCLEOTIDE SEQUENCE</scope>
    <source>
        <strain evidence="2">Hsosn_3</strain>
        <tissue evidence="2">Leaf</tissue>
    </source>
</reference>
<dbReference type="Proteomes" id="UP001237642">
    <property type="component" value="Unassembled WGS sequence"/>
</dbReference>
<accession>A0AAD8J0S7</accession>